<dbReference type="AlphaFoldDB" id="A0A8J6BGD2"/>
<protein>
    <recommendedName>
        <fullName evidence="2">KAP NTPase domain-containing protein</fullName>
    </recommendedName>
</protein>
<reference evidence="3" key="1">
    <citation type="thesis" date="2020" institute="ProQuest LLC" country="789 East Eisenhower Parkway, Ann Arbor, MI, USA">
        <title>Comparative Genomics and Chromosome Evolution.</title>
        <authorList>
            <person name="Mudd A.B."/>
        </authorList>
    </citation>
    <scope>NUCLEOTIDE SEQUENCE</scope>
    <source>
        <strain evidence="3">HN-11 Male</strain>
        <tissue evidence="3">Kidney and liver</tissue>
    </source>
</reference>
<comment type="caution">
    <text evidence="3">The sequence shown here is derived from an EMBL/GenBank/DDBJ whole genome shotgun (WGS) entry which is preliminary data.</text>
</comment>
<accession>A0A8J6BGD2</accession>
<feature type="region of interest" description="Disordered" evidence="1">
    <location>
        <begin position="1"/>
        <end position="22"/>
    </location>
</feature>
<feature type="non-terminal residue" evidence="3">
    <location>
        <position position="179"/>
    </location>
</feature>
<evidence type="ECO:0000313" key="3">
    <source>
        <dbReference type="EMBL" id="KAG9463085.1"/>
    </source>
</evidence>
<sequence length="179" mass="20739">GIRSGKERKQEDEVTNEESNSFEGKMRTMRKIIKKRKTSHKLKVGIFSRSAECEYEWLKTILNSQFFQNTVKSVQPCCITNNGDRQFAEAVSHCKFGILYHSQNRGRLNITNVTDSLYDKELQDLSTKLGKNSVIVVIDDLDDVSKEKKDAILEKQRSLKELAEEVFLFSRDEKKKLDQ</sequence>
<dbReference type="OrthoDB" id="9903345at2759"/>
<feature type="compositionally biased region" description="Basic and acidic residues" evidence="1">
    <location>
        <begin position="1"/>
        <end position="12"/>
    </location>
</feature>
<organism evidence="3 4">
    <name type="scientific">Eleutherodactylus coqui</name>
    <name type="common">Puerto Rican coqui</name>
    <dbReference type="NCBI Taxonomy" id="57060"/>
    <lineage>
        <taxon>Eukaryota</taxon>
        <taxon>Metazoa</taxon>
        <taxon>Chordata</taxon>
        <taxon>Craniata</taxon>
        <taxon>Vertebrata</taxon>
        <taxon>Euteleostomi</taxon>
        <taxon>Amphibia</taxon>
        <taxon>Batrachia</taxon>
        <taxon>Anura</taxon>
        <taxon>Neobatrachia</taxon>
        <taxon>Hyloidea</taxon>
        <taxon>Eleutherodactylidae</taxon>
        <taxon>Eleutherodactylinae</taxon>
        <taxon>Eleutherodactylus</taxon>
        <taxon>Eleutherodactylus</taxon>
    </lineage>
</organism>
<dbReference type="Proteomes" id="UP000770717">
    <property type="component" value="Unassembled WGS sequence"/>
</dbReference>
<name>A0A8J6BGD2_ELECQ</name>
<dbReference type="Pfam" id="PF07693">
    <property type="entry name" value="KAP_NTPase"/>
    <property type="match status" value="1"/>
</dbReference>
<dbReference type="InterPro" id="IPR011646">
    <property type="entry name" value="KAP_P-loop"/>
</dbReference>
<evidence type="ECO:0000313" key="4">
    <source>
        <dbReference type="Proteomes" id="UP000770717"/>
    </source>
</evidence>
<evidence type="ECO:0000259" key="2">
    <source>
        <dbReference type="Pfam" id="PF07693"/>
    </source>
</evidence>
<gene>
    <name evidence="3" type="ORF">GDO78_022467</name>
</gene>
<keyword evidence="4" id="KW-1185">Reference proteome</keyword>
<proteinExistence type="predicted"/>
<evidence type="ECO:0000256" key="1">
    <source>
        <dbReference type="SAM" id="MobiDB-lite"/>
    </source>
</evidence>
<feature type="domain" description="KAP NTPase" evidence="2">
    <location>
        <begin position="17"/>
        <end position="175"/>
    </location>
</feature>
<dbReference type="EMBL" id="WNTK01008141">
    <property type="protein sequence ID" value="KAG9463085.1"/>
    <property type="molecule type" value="Genomic_DNA"/>
</dbReference>